<evidence type="ECO:0000256" key="10">
    <source>
        <dbReference type="SAM" id="Phobius"/>
    </source>
</evidence>
<keyword evidence="5" id="KW-0406">Ion transport</keyword>
<reference evidence="11 12" key="1">
    <citation type="submission" date="2020-08" db="EMBL/GenBank/DDBJ databases">
        <title>Genomic Encyclopedia of Type Strains, Phase IV (KMG-IV): sequencing the most valuable type-strain genomes for metagenomic binning, comparative biology and taxonomic classification.</title>
        <authorList>
            <person name="Goeker M."/>
        </authorList>
    </citation>
    <scope>NUCLEOTIDE SEQUENCE [LARGE SCALE GENOMIC DNA]</scope>
    <source>
        <strain evidence="11 12">DSM 11590</strain>
    </source>
</reference>
<dbReference type="EMBL" id="JACIIX010000002">
    <property type="protein sequence ID" value="MBB6209505.1"/>
    <property type="molecule type" value="Genomic_DNA"/>
</dbReference>
<keyword evidence="3 10" id="KW-0812">Transmembrane</keyword>
<evidence type="ECO:0000256" key="8">
    <source>
        <dbReference type="ARBA" id="ARBA00023214"/>
    </source>
</evidence>
<dbReference type="SUPFAM" id="SSF81340">
    <property type="entry name" value="Clc chloride channel"/>
    <property type="match status" value="1"/>
</dbReference>
<feature type="transmembrane region" description="Helical" evidence="10">
    <location>
        <begin position="362"/>
        <end position="385"/>
    </location>
</feature>
<evidence type="ECO:0000256" key="1">
    <source>
        <dbReference type="ARBA" id="ARBA00004141"/>
    </source>
</evidence>
<feature type="transmembrane region" description="Helical" evidence="10">
    <location>
        <begin position="159"/>
        <end position="183"/>
    </location>
</feature>
<evidence type="ECO:0000313" key="12">
    <source>
        <dbReference type="Proteomes" id="UP000544872"/>
    </source>
</evidence>
<feature type="transmembrane region" description="Helical" evidence="10">
    <location>
        <begin position="276"/>
        <end position="297"/>
    </location>
</feature>
<dbReference type="InterPro" id="IPR050368">
    <property type="entry name" value="ClC-type_chloride_channel"/>
</dbReference>
<dbReference type="InterPro" id="IPR001807">
    <property type="entry name" value="ClC"/>
</dbReference>
<keyword evidence="2" id="KW-0813">Transport</keyword>
<evidence type="ECO:0000256" key="9">
    <source>
        <dbReference type="ARBA" id="ARBA00023303"/>
    </source>
</evidence>
<evidence type="ECO:0000256" key="2">
    <source>
        <dbReference type="ARBA" id="ARBA00022448"/>
    </source>
</evidence>
<evidence type="ECO:0000256" key="7">
    <source>
        <dbReference type="ARBA" id="ARBA00023173"/>
    </source>
</evidence>
<dbReference type="Proteomes" id="UP000544872">
    <property type="component" value="Unassembled WGS sequence"/>
</dbReference>
<feature type="transmembrane region" description="Helical" evidence="10">
    <location>
        <begin position="336"/>
        <end position="355"/>
    </location>
</feature>
<feature type="transmembrane region" description="Helical" evidence="10">
    <location>
        <begin position="397"/>
        <end position="414"/>
    </location>
</feature>
<keyword evidence="6 10" id="KW-0472">Membrane</keyword>
<protein>
    <submittedName>
        <fullName evidence="11">H+/Cl- antiporter ClcA</fullName>
    </submittedName>
</protein>
<organism evidence="11 12">
    <name type="scientific">Novispirillum itersonii</name>
    <name type="common">Aquaspirillum itersonii</name>
    <dbReference type="NCBI Taxonomy" id="189"/>
    <lineage>
        <taxon>Bacteria</taxon>
        <taxon>Pseudomonadati</taxon>
        <taxon>Pseudomonadota</taxon>
        <taxon>Alphaproteobacteria</taxon>
        <taxon>Rhodospirillales</taxon>
        <taxon>Novispirillaceae</taxon>
        <taxon>Novispirillum</taxon>
    </lineage>
</organism>
<keyword evidence="4 10" id="KW-1133">Transmembrane helix</keyword>
<gene>
    <name evidence="11" type="ORF">FHS48_000907</name>
</gene>
<accession>A0A7X0DL15</accession>
<dbReference type="AlphaFoldDB" id="A0A7X0DL15"/>
<dbReference type="PRINTS" id="PR00762">
    <property type="entry name" value="CLCHANNEL"/>
</dbReference>
<name>A0A7X0DL15_NOVIT</name>
<feature type="transmembrane region" description="Helical" evidence="10">
    <location>
        <begin position="53"/>
        <end position="73"/>
    </location>
</feature>
<feature type="transmembrane region" description="Helical" evidence="10">
    <location>
        <begin position="195"/>
        <end position="219"/>
    </location>
</feature>
<dbReference type="Gene3D" id="1.10.3080.10">
    <property type="entry name" value="Clc chloride channel"/>
    <property type="match status" value="1"/>
</dbReference>
<dbReference type="Pfam" id="PF00654">
    <property type="entry name" value="Voltage_CLC"/>
    <property type="match status" value="1"/>
</dbReference>
<comment type="subcellular location">
    <subcellularLocation>
        <location evidence="1">Membrane</location>
        <topology evidence="1">Multi-pass membrane protein</topology>
    </subcellularLocation>
</comment>
<sequence>MRVPRFQRYLRLQSRKWLQRTVFWGGALTVGLVAIGFAWLADLATHIFQNVEAVSPFLMLLATPLTLAVGVLLTQRVFPGAEGSGIPQTIAALEMIDPEARSKVLSLRIAIGKIFLTVLGLCGGASVGREGPTVQIGAAILHTLGQKMHMTRIEMQRGLILGGGAAGVAAAFNTPLAGVVFAIEELSRSFEARTNGLVLTAVILAGVTSMAVLGNYRYFGVTSVGLVLGHAWVAVLACGIVGGLAGGIFSQGLILASRRGLPGRLGAFRRESPVRFAALCGLLIAIIGIISGGATYGTGYEQAKGFLTGSGLSPTFAVEKMAATVLSYLSGIPGGIFAPSLSIGAGLGASVAPWLPSAPVEAVVLLGMVGYFSGVVQAPITAVVIVLEMTDNSEMTIPLMATAVIAYAVSKIVCPEPFYKAMAHGFLNRVQVPKKTEGASV</sequence>
<evidence type="ECO:0000256" key="6">
    <source>
        <dbReference type="ARBA" id="ARBA00023136"/>
    </source>
</evidence>
<dbReference type="InterPro" id="IPR014743">
    <property type="entry name" value="Cl-channel_core"/>
</dbReference>
<keyword evidence="12" id="KW-1185">Reference proteome</keyword>
<keyword evidence="8" id="KW-0868">Chloride</keyword>
<keyword evidence="9" id="KW-0407">Ion channel</keyword>
<evidence type="ECO:0000313" key="11">
    <source>
        <dbReference type="EMBL" id="MBB6209505.1"/>
    </source>
</evidence>
<dbReference type="RefSeq" id="WP_260402336.1">
    <property type="nucleotide sequence ID" value="NZ_JACIIX010000002.1"/>
</dbReference>
<evidence type="ECO:0000256" key="3">
    <source>
        <dbReference type="ARBA" id="ARBA00022692"/>
    </source>
</evidence>
<feature type="transmembrane region" description="Helical" evidence="10">
    <location>
        <begin position="231"/>
        <end position="255"/>
    </location>
</feature>
<dbReference type="GO" id="GO:0034707">
    <property type="term" value="C:chloride channel complex"/>
    <property type="evidence" value="ECO:0007669"/>
    <property type="project" value="UniProtKB-KW"/>
</dbReference>
<keyword evidence="7" id="KW-0869">Chloride channel</keyword>
<evidence type="ECO:0000256" key="5">
    <source>
        <dbReference type="ARBA" id="ARBA00023065"/>
    </source>
</evidence>
<dbReference type="GO" id="GO:0005254">
    <property type="term" value="F:chloride channel activity"/>
    <property type="evidence" value="ECO:0007669"/>
    <property type="project" value="UniProtKB-KW"/>
</dbReference>
<feature type="transmembrane region" description="Helical" evidence="10">
    <location>
        <begin position="21"/>
        <end position="41"/>
    </location>
</feature>
<dbReference type="PANTHER" id="PTHR43427:SF6">
    <property type="entry name" value="CHLORIDE CHANNEL PROTEIN CLC-E"/>
    <property type="match status" value="1"/>
</dbReference>
<evidence type="ECO:0000256" key="4">
    <source>
        <dbReference type="ARBA" id="ARBA00022989"/>
    </source>
</evidence>
<dbReference type="CDD" id="cd01034">
    <property type="entry name" value="EriC_like"/>
    <property type="match status" value="1"/>
</dbReference>
<comment type="caution">
    <text evidence="11">The sequence shown here is derived from an EMBL/GenBank/DDBJ whole genome shotgun (WGS) entry which is preliminary data.</text>
</comment>
<dbReference type="PANTHER" id="PTHR43427">
    <property type="entry name" value="CHLORIDE CHANNEL PROTEIN CLC-E"/>
    <property type="match status" value="1"/>
</dbReference>
<proteinExistence type="predicted"/>